<gene>
    <name evidence="1" type="ORF">LSJ_1665</name>
</gene>
<evidence type="ECO:0008006" key="3">
    <source>
        <dbReference type="Google" id="ProtNLM"/>
    </source>
</evidence>
<sequence length="122" mass="14520">MQPKKRYVQPQTVREAMETIQKLFNSYRHAPLTQDLLNYHINLTNRLQTNIYVAALREKNDKQLEDLKAMTEAMQTWTKIRSENKPFIGKMKNFRLTNNNGPKFKQHVHKIKGNHSYRGVKH</sequence>
<dbReference type="EMBL" id="CP007646">
    <property type="protein sequence ID" value="AIR11307.1"/>
    <property type="molecule type" value="Genomic_DNA"/>
</dbReference>
<accession>A0A089RXT1</accession>
<protein>
    <recommendedName>
        <fullName evidence="3">Transposase</fullName>
    </recommendedName>
</protein>
<reference evidence="1 2" key="1">
    <citation type="journal article" date="2014" name="BMC Genomics">
        <title>Unusual genome complexity in Lactobacillus salivarius JCM1046.</title>
        <authorList>
            <person name="Raftis E.J."/>
            <person name="Forde B.M."/>
            <person name="Claesson M.J."/>
            <person name="O'Toole P.W."/>
        </authorList>
    </citation>
    <scope>NUCLEOTIDE SEQUENCE [LARGE SCALE GENOMIC DNA]</scope>
    <source>
        <strain evidence="1 2">JCM1046</strain>
    </source>
</reference>
<organism evidence="1 2">
    <name type="scientific">Ligilactobacillus salivarius</name>
    <dbReference type="NCBI Taxonomy" id="1624"/>
    <lineage>
        <taxon>Bacteria</taxon>
        <taxon>Bacillati</taxon>
        <taxon>Bacillota</taxon>
        <taxon>Bacilli</taxon>
        <taxon>Lactobacillales</taxon>
        <taxon>Lactobacillaceae</taxon>
        <taxon>Ligilactobacillus</taxon>
    </lineage>
</organism>
<dbReference type="RefSeq" id="WP_044005495.1">
    <property type="nucleotide sequence ID" value="NZ_CP007646.1"/>
</dbReference>
<proteinExistence type="predicted"/>
<dbReference type="Proteomes" id="UP000029488">
    <property type="component" value="Chromosome"/>
</dbReference>
<name>A0A089RXT1_9LACO</name>
<dbReference type="KEGG" id="lsj:LSJ_1665"/>
<evidence type="ECO:0000313" key="1">
    <source>
        <dbReference type="EMBL" id="AIR11307.1"/>
    </source>
</evidence>
<evidence type="ECO:0000313" key="2">
    <source>
        <dbReference type="Proteomes" id="UP000029488"/>
    </source>
</evidence>
<dbReference type="AlphaFoldDB" id="A0A089RXT1"/>